<keyword evidence="13" id="KW-0175">Coiled coil</keyword>
<evidence type="ECO:0000256" key="8">
    <source>
        <dbReference type="ARBA" id="ARBA00022692"/>
    </source>
</evidence>
<feature type="transmembrane region" description="Helical" evidence="14">
    <location>
        <begin position="21"/>
        <end position="41"/>
    </location>
</feature>
<dbReference type="Gene3D" id="3.30.700.10">
    <property type="entry name" value="Glycoprotein, Type 4 Pilin"/>
    <property type="match status" value="1"/>
</dbReference>
<dbReference type="PANTHER" id="PTHR38779">
    <property type="entry name" value="TYPE II SECRETION SYSTEM PROTEIN I-RELATED"/>
    <property type="match status" value="1"/>
</dbReference>
<keyword evidence="5" id="KW-1003">Cell membrane</keyword>
<feature type="coiled-coil region" evidence="13">
    <location>
        <begin position="42"/>
        <end position="69"/>
    </location>
</feature>
<dbReference type="PANTHER" id="PTHR38779:SF2">
    <property type="entry name" value="TYPE II SECRETION SYSTEM PROTEIN I-RELATED"/>
    <property type="match status" value="1"/>
</dbReference>
<dbReference type="InterPro" id="IPR045584">
    <property type="entry name" value="Pilin-like"/>
</dbReference>
<keyword evidence="10 14" id="KW-1133">Transmembrane helix</keyword>
<comment type="similarity">
    <text evidence="4">Belongs to the GSP I family.</text>
</comment>
<name>A0A8H9L9L6_9DEIO</name>
<dbReference type="GO" id="GO:0009279">
    <property type="term" value="C:cell outer membrane"/>
    <property type="evidence" value="ECO:0007669"/>
    <property type="project" value="UniProtKB-SubCell"/>
</dbReference>
<evidence type="ECO:0000256" key="2">
    <source>
        <dbReference type="ARBA" id="ARBA00004377"/>
    </source>
</evidence>
<evidence type="ECO:0000256" key="5">
    <source>
        <dbReference type="ARBA" id="ARBA00022475"/>
    </source>
</evidence>
<evidence type="ECO:0000256" key="3">
    <source>
        <dbReference type="ARBA" id="ARBA00004418"/>
    </source>
</evidence>
<evidence type="ECO:0000256" key="4">
    <source>
        <dbReference type="ARBA" id="ARBA00008358"/>
    </source>
</evidence>
<proteinExistence type="inferred from homology"/>
<evidence type="ECO:0000256" key="14">
    <source>
        <dbReference type="SAM" id="Phobius"/>
    </source>
</evidence>
<evidence type="ECO:0000256" key="9">
    <source>
        <dbReference type="ARBA" id="ARBA00022764"/>
    </source>
</evidence>
<evidence type="ECO:0000256" key="7">
    <source>
        <dbReference type="ARBA" id="ARBA00022519"/>
    </source>
</evidence>
<keyword evidence="6" id="KW-0488">Methylation</keyword>
<evidence type="ECO:0000256" key="11">
    <source>
        <dbReference type="ARBA" id="ARBA00023136"/>
    </source>
</evidence>
<comment type="caution">
    <text evidence="15">The sequence shown here is derived from an EMBL/GenBank/DDBJ whole genome shotgun (WGS) entry which is preliminary data.</text>
</comment>
<keyword evidence="11 14" id="KW-0472">Membrane</keyword>
<organism evidence="15 16">
    <name type="scientific">Deinococcus arenae</name>
    <dbReference type="NCBI Taxonomy" id="1452751"/>
    <lineage>
        <taxon>Bacteria</taxon>
        <taxon>Thermotogati</taxon>
        <taxon>Deinococcota</taxon>
        <taxon>Deinococci</taxon>
        <taxon>Deinococcales</taxon>
        <taxon>Deinococcaceae</taxon>
        <taxon>Deinococcus</taxon>
    </lineage>
</organism>
<dbReference type="InterPro" id="IPR010052">
    <property type="entry name" value="T2SS_protein-GspI"/>
</dbReference>
<evidence type="ECO:0000256" key="1">
    <source>
        <dbReference type="ARBA" id="ARBA00004203"/>
    </source>
</evidence>
<evidence type="ECO:0000256" key="6">
    <source>
        <dbReference type="ARBA" id="ARBA00022481"/>
    </source>
</evidence>
<evidence type="ECO:0000313" key="16">
    <source>
        <dbReference type="Proteomes" id="UP000600547"/>
    </source>
</evidence>
<dbReference type="SUPFAM" id="SSF54523">
    <property type="entry name" value="Pili subunits"/>
    <property type="match status" value="1"/>
</dbReference>
<protein>
    <recommendedName>
        <fullName evidence="17">Prepilin-type N-terminal cleavage/methylation domain-containing protein</fullName>
    </recommendedName>
</protein>
<keyword evidence="9" id="KW-0574">Periplasm</keyword>
<dbReference type="GO" id="GO:0015627">
    <property type="term" value="C:type II protein secretion system complex"/>
    <property type="evidence" value="ECO:0007669"/>
    <property type="project" value="InterPro"/>
</dbReference>
<accession>A0A8H9L9L6</accession>
<dbReference type="Proteomes" id="UP000600547">
    <property type="component" value="Unassembled WGS sequence"/>
</dbReference>
<dbReference type="GO" id="GO:0015628">
    <property type="term" value="P:protein secretion by the type II secretion system"/>
    <property type="evidence" value="ECO:0007669"/>
    <property type="project" value="InterPro"/>
</dbReference>
<reference evidence="16" key="1">
    <citation type="journal article" date="2019" name="Int. J. Syst. Evol. Microbiol.">
        <title>The Global Catalogue of Microorganisms (GCM) 10K type strain sequencing project: providing services to taxonomists for standard genome sequencing and annotation.</title>
        <authorList>
            <consortium name="The Broad Institute Genomics Platform"/>
            <consortium name="The Broad Institute Genome Sequencing Center for Infectious Disease"/>
            <person name="Wu L."/>
            <person name="Ma J."/>
        </authorList>
    </citation>
    <scope>NUCLEOTIDE SEQUENCE [LARGE SCALE GENOMIC DNA]</scope>
    <source>
        <strain evidence="16">JCM 31047</strain>
    </source>
</reference>
<dbReference type="GO" id="GO:0042597">
    <property type="term" value="C:periplasmic space"/>
    <property type="evidence" value="ECO:0007669"/>
    <property type="project" value="UniProtKB-SubCell"/>
</dbReference>
<dbReference type="InterPro" id="IPR012902">
    <property type="entry name" value="N_methyl_site"/>
</dbReference>
<evidence type="ECO:0008006" key="17">
    <source>
        <dbReference type="Google" id="ProtNLM"/>
    </source>
</evidence>
<evidence type="ECO:0000256" key="13">
    <source>
        <dbReference type="SAM" id="Coils"/>
    </source>
</evidence>
<evidence type="ECO:0000256" key="12">
    <source>
        <dbReference type="ARBA" id="ARBA00023237"/>
    </source>
</evidence>
<evidence type="ECO:0000256" key="10">
    <source>
        <dbReference type="ARBA" id="ARBA00022989"/>
    </source>
</evidence>
<gene>
    <name evidence="15" type="ORF">GCM10008956_26770</name>
</gene>
<dbReference type="NCBIfam" id="TIGR02532">
    <property type="entry name" value="IV_pilin_GFxxxE"/>
    <property type="match status" value="1"/>
</dbReference>
<keyword evidence="8 14" id="KW-0812">Transmembrane</keyword>
<dbReference type="EMBL" id="BMQG01000009">
    <property type="protein sequence ID" value="GGM49316.1"/>
    <property type="molecule type" value="Genomic_DNA"/>
</dbReference>
<dbReference type="AlphaFoldDB" id="A0A8H9L9L6"/>
<keyword evidence="12" id="KW-0998">Cell outer membrane</keyword>
<evidence type="ECO:0000313" key="15">
    <source>
        <dbReference type="EMBL" id="GGM49316.1"/>
    </source>
</evidence>
<comment type="subcellular location">
    <subcellularLocation>
        <location evidence="2">Cell inner membrane</location>
        <topology evidence="2">Single-pass membrane protein</topology>
    </subcellularLocation>
    <subcellularLocation>
        <location evidence="1">Cell outer membrane</location>
        <topology evidence="1">Single-pass membrane protein</topology>
    </subcellularLocation>
    <subcellularLocation>
        <location evidence="3">Periplasm</location>
    </subcellularLocation>
</comment>
<dbReference type="GO" id="GO:0005886">
    <property type="term" value="C:plasma membrane"/>
    <property type="evidence" value="ECO:0007669"/>
    <property type="project" value="UniProtKB-SubCell"/>
</dbReference>
<keyword evidence="7" id="KW-0997">Cell inner membrane</keyword>
<sequence length="143" mass="15635">MHSNTAVLTDHRQAGFTIIELLVALAVLGIAMATIMSAMLANTNLNNKVEKQANAMRVAEQVMESYRQRSDYGTLRAPLSQNVTMNGRTYTAMTTFCPTDLPSATLSSMPCNNTSVYIRVEVRDGITALQKVESYFTQFGSGS</sequence>
<keyword evidence="16" id="KW-1185">Reference proteome</keyword>
<dbReference type="Pfam" id="PF07963">
    <property type="entry name" value="N_methyl"/>
    <property type="match status" value="1"/>
</dbReference>